<dbReference type="Gene3D" id="3.20.20.80">
    <property type="entry name" value="Glycosidases"/>
    <property type="match status" value="1"/>
</dbReference>
<sequence length="419" mass="48988">MKQPYKWDNYSDQPYQLKDRGFKKKMRKKEFYSLLKTFFISIVLLPLSLVLMPFVKRKKINSNDFFCLGVDYQREPKLTLELVEELEVKRVLVRLKLWEMEAFPELKEFIKALGDKKITLKILQDREHVEDLVLLEKDLETIFSSLSLHVDIFEIGSTINRAKWGFFSVDEYNRFFKTAYDLKTSKFPDVKLIGSGVIDFEYHFTAHTLFNLFKYRYDGISSLLYVDRRGAPENGQLGFNLSDKIALLSTMVWISPKVGQELHVTETNWPISGTAPYAPTSEHECIDEELYADFMLRYHLLAFASQQVDSVSWHQLIAPGYGLIDSRDSIKKRSAFTTYKFMLSNLKNAQFLRLDIKRDYYILQCLVNGTLLQIHWSLKPTTLKNEDFFTVYSRDGEIIEDKTLNIGSSALYIYIKDAV</sequence>
<dbReference type="RefSeq" id="WP_194368604.1">
    <property type="nucleotide sequence ID" value="NZ_CP054492.1"/>
</dbReference>
<dbReference type="InterPro" id="IPR017853">
    <property type="entry name" value="GH"/>
</dbReference>
<reference evidence="2 3" key="1">
    <citation type="submission" date="2020-05" db="EMBL/GenBank/DDBJ databases">
        <title>Sulfurimonas marisnigri, sp. nov., and Sulfurimonas baltica, sp. nov., manganese oxide reducing chemolithoautotrophs of the class Epsilonproteobacteria isolated from the pelagic redoxclines of the Black and Baltic Seas and emended description of the genus Sulfurimonas.</title>
        <authorList>
            <person name="Henkel J.V."/>
            <person name="Laudan C."/>
            <person name="Werner J."/>
            <person name="Neu T."/>
            <person name="Plewe S."/>
            <person name="Sproer C."/>
            <person name="Bunk B."/>
            <person name="Schulz-Vogt H.N."/>
        </authorList>
    </citation>
    <scope>NUCLEOTIDE SEQUENCE [LARGE SCALE GENOMIC DNA]</scope>
    <source>
        <strain evidence="2 3">GD2</strain>
    </source>
</reference>
<dbReference type="GO" id="GO:0016787">
    <property type="term" value="F:hydrolase activity"/>
    <property type="evidence" value="ECO:0007669"/>
    <property type="project" value="UniProtKB-KW"/>
</dbReference>
<keyword evidence="1" id="KW-0812">Transmembrane</keyword>
<evidence type="ECO:0000313" key="2">
    <source>
        <dbReference type="EMBL" id="QOY51432.1"/>
    </source>
</evidence>
<dbReference type="KEGG" id="sbal:HUE88_09910"/>
<keyword evidence="3" id="KW-1185">Reference proteome</keyword>
<keyword evidence="2" id="KW-0378">Hydrolase</keyword>
<accession>A0A7S7RLS4</accession>
<dbReference type="AlphaFoldDB" id="A0A7S7RLS4"/>
<evidence type="ECO:0000313" key="3">
    <source>
        <dbReference type="Proteomes" id="UP000593994"/>
    </source>
</evidence>
<name>A0A7S7RLS4_9BACT</name>
<proteinExistence type="predicted"/>
<dbReference type="SUPFAM" id="SSF51445">
    <property type="entry name" value="(Trans)glycosidases"/>
    <property type="match status" value="1"/>
</dbReference>
<organism evidence="2 3">
    <name type="scientific">Candidatus Sulfurimonas baltica</name>
    <dbReference type="NCBI Taxonomy" id="2740404"/>
    <lineage>
        <taxon>Bacteria</taxon>
        <taxon>Pseudomonadati</taxon>
        <taxon>Campylobacterota</taxon>
        <taxon>Epsilonproteobacteria</taxon>
        <taxon>Campylobacterales</taxon>
        <taxon>Sulfurimonadaceae</taxon>
        <taxon>Sulfurimonas</taxon>
    </lineage>
</organism>
<protein>
    <submittedName>
        <fullName evidence="2">Glycosyl hydrolase</fullName>
    </submittedName>
</protein>
<feature type="transmembrane region" description="Helical" evidence="1">
    <location>
        <begin position="33"/>
        <end position="55"/>
    </location>
</feature>
<dbReference type="EMBL" id="CP054492">
    <property type="protein sequence ID" value="QOY51432.1"/>
    <property type="molecule type" value="Genomic_DNA"/>
</dbReference>
<keyword evidence="1" id="KW-1133">Transmembrane helix</keyword>
<evidence type="ECO:0000256" key="1">
    <source>
        <dbReference type="SAM" id="Phobius"/>
    </source>
</evidence>
<keyword evidence="1" id="KW-0472">Membrane</keyword>
<dbReference type="Proteomes" id="UP000593994">
    <property type="component" value="Chromosome"/>
</dbReference>
<gene>
    <name evidence="2" type="ORF">HUE88_09910</name>
</gene>